<evidence type="ECO:0008006" key="3">
    <source>
        <dbReference type="Google" id="ProtNLM"/>
    </source>
</evidence>
<reference evidence="1 2" key="1">
    <citation type="submission" date="2020-11" db="EMBL/GenBank/DDBJ databases">
        <title>Insectihabitans protaetiae gen. nov. sp. nov. and Insectihabitans allomyrinae sp. nov., isolated from larvae of Protaetia brevitarsis seulensis and Allomyrina dichotoma, respectively.</title>
        <authorList>
            <person name="Lee S.D."/>
            <person name="Byeon Y.-S."/>
            <person name="Kim S.-M."/>
            <person name="Yang H.L."/>
            <person name="Kim I.S."/>
        </authorList>
    </citation>
    <scope>NUCLEOTIDE SEQUENCE [LARGE SCALE GENOMIC DNA]</scope>
    <source>
        <strain evidence="1 2">BWR-B9</strain>
    </source>
</reference>
<accession>A0ABS1IMV6</accession>
<comment type="caution">
    <text evidence="1">The sequence shown here is derived from an EMBL/GenBank/DDBJ whole genome shotgun (WGS) entry which is preliminary data.</text>
</comment>
<proteinExistence type="predicted"/>
<keyword evidence="2" id="KW-1185">Reference proteome</keyword>
<dbReference type="Proteomes" id="UP001296921">
    <property type="component" value="Unassembled WGS sequence"/>
</dbReference>
<protein>
    <recommendedName>
        <fullName evidence="3">Crp/Fnr family transcriptional regulator</fullName>
    </recommendedName>
</protein>
<organism evidence="1 2">
    <name type="scientific">Limnobaculum allomyrinae</name>
    <dbReference type="NCBI Taxonomy" id="2791986"/>
    <lineage>
        <taxon>Bacteria</taxon>
        <taxon>Pseudomonadati</taxon>
        <taxon>Pseudomonadota</taxon>
        <taxon>Gammaproteobacteria</taxon>
        <taxon>Enterobacterales</taxon>
        <taxon>Budviciaceae</taxon>
        <taxon>Limnobaculum</taxon>
    </lineage>
</organism>
<dbReference type="RefSeq" id="WP_218468198.1">
    <property type="nucleotide sequence ID" value="NZ_JADRCR010000002.1"/>
</dbReference>
<gene>
    <name evidence="1" type="ORF">I2494_05005</name>
</gene>
<evidence type="ECO:0000313" key="1">
    <source>
        <dbReference type="EMBL" id="MBK5143079.1"/>
    </source>
</evidence>
<name>A0ABS1IMV6_9GAMM</name>
<dbReference type="EMBL" id="JADRCR010000002">
    <property type="protein sequence ID" value="MBK5143079.1"/>
    <property type="molecule type" value="Genomic_DNA"/>
</dbReference>
<evidence type="ECO:0000313" key="2">
    <source>
        <dbReference type="Proteomes" id="UP001296921"/>
    </source>
</evidence>
<sequence>MTDITPNSDTHRQWLMEAFIRSGKSQKLTIKKGKAYPMTDDIYCIQKGFFAVYMNEERLLTFYEGPAILGLTNLYAPPTYFYIKPGEPLIVDVLTVEDARSIIAEEDLYESVNYILANNMAEFYRVFAKTINPNNYAFIRLLLLELNQSSDEIKASVTVASYIIKRS</sequence>